<dbReference type="PANTHER" id="PTHR11524:SF16">
    <property type="entry name" value="LARGE RIBOSOMAL SUBUNIT PROTEIN UL30"/>
    <property type="match status" value="1"/>
</dbReference>
<gene>
    <name evidence="1" type="ORF">FEHR0123_LOCUS2698</name>
</gene>
<dbReference type="AlphaFoldDB" id="A0A7S3HXU9"/>
<dbReference type="SUPFAM" id="SSF55129">
    <property type="entry name" value="Ribosomal protein L30p/L7e"/>
    <property type="match status" value="1"/>
</dbReference>
<name>A0A7S3HXU9_9SPIT</name>
<evidence type="ECO:0000313" key="1">
    <source>
        <dbReference type="EMBL" id="CAE0307791.1"/>
    </source>
</evidence>
<dbReference type="GO" id="GO:0000463">
    <property type="term" value="P:maturation of LSU-rRNA from tricistronic rRNA transcript (SSU-rRNA, 5.8S rRNA, LSU-rRNA)"/>
    <property type="evidence" value="ECO:0007669"/>
    <property type="project" value="TreeGrafter"/>
</dbReference>
<dbReference type="InterPro" id="IPR036919">
    <property type="entry name" value="Ribo_uL30_ferredoxin-like_sf"/>
</dbReference>
<accession>A0A7S3HXU9</accession>
<reference evidence="1" key="1">
    <citation type="submission" date="2021-01" db="EMBL/GenBank/DDBJ databases">
        <authorList>
            <person name="Corre E."/>
            <person name="Pelletier E."/>
            <person name="Niang G."/>
            <person name="Scheremetjew M."/>
            <person name="Finn R."/>
            <person name="Kale V."/>
            <person name="Holt S."/>
            <person name="Cochrane G."/>
            <person name="Meng A."/>
            <person name="Brown T."/>
            <person name="Cohen L."/>
        </authorList>
    </citation>
    <scope>NUCLEOTIDE SEQUENCE</scope>
    <source>
        <strain evidence="1">Fehren 1</strain>
    </source>
</reference>
<organism evidence="1">
    <name type="scientific">Favella ehrenbergii</name>
    <dbReference type="NCBI Taxonomy" id="182087"/>
    <lineage>
        <taxon>Eukaryota</taxon>
        <taxon>Sar</taxon>
        <taxon>Alveolata</taxon>
        <taxon>Ciliophora</taxon>
        <taxon>Intramacronucleata</taxon>
        <taxon>Spirotrichea</taxon>
        <taxon>Choreotrichia</taxon>
        <taxon>Tintinnida</taxon>
        <taxon>Xystonellidae</taxon>
        <taxon>Favella</taxon>
    </lineage>
</organism>
<protein>
    <submittedName>
        <fullName evidence="1">Uncharacterized protein</fullName>
    </submittedName>
</protein>
<dbReference type="EMBL" id="HBIE01008379">
    <property type="protein sequence ID" value="CAE0307791.1"/>
    <property type="molecule type" value="Transcribed_RNA"/>
</dbReference>
<dbReference type="InterPro" id="IPR039699">
    <property type="entry name" value="Ribosomal_uL30"/>
</dbReference>
<sequence>MLVQNYCGWGAPTKKTLEEIIRKRGYLKKESKRLPISDNVLVEELLGEKGIICLEDIIDAFWRCKSNEESFKAVSQVMWPIQLASLKETSEHANTKHDATGREIKKKTTRVHKGGYLGFMGATINEFVAQLV</sequence>
<proteinExistence type="predicted"/>
<dbReference type="PANTHER" id="PTHR11524">
    <property type="entry name" value="60S RIBOSOMAL PROTEIN L7"/>
    <property type="match status" value="1"/>
</dbReference>
<dbReference type="GO" id="GO:0003735">
    <property type="term" value="F:structural constituent of ribosome"/>
    <property type="evidence" value="ECO:0007669"/>
    <property type="project" value="TreeGrafter"/>
</dbReference>
<dbReference type="GO" id="GO:0022625">
    <property type="term" value="C:cytosolic large ribosomal subunit"/>
    <property type="evidence" value="ECO:0007669"/>
    <property type="project" value="TreeGrafter"/>
</dbReference>
<dbReference type="GO" id="GO:0003723">
    <property type="term" value="F:RNA binding"/>
    <property type="evidence" value="ECO:0007669"/>
    <property type="project" value="TreeGrafter"/>
</dbReference>